<evidence type="ECO:0000256" key="2">
    <source>
        <dbReference type="SAM" id="MobiDB-lite"/>
    </source>
</evidence>
<dbReference type="PROSITE" id="PS01097">
    <property type="entry name" value="HUPF_HYPC"/>
    <property type="match status" value="1"/>
</dbReference>
<dbReference type="GO" id="GO:1902670">
    <property type="term" value="F:carbon dioxide binding"/>
    <property type="evidence" value="ECO:0007669"/>
    <property type="project" value="TreeGrafter"/>
</dbReference>
<evidence type="ECO:0000313" key="3">
    <source>
        <dbReference type="EMBL" id="SMX30680.1"/>
    </source>
</evidence>
<gene>
    <name evidence="3" type="ORF">COL8621_00041</name>
</gene>
<dbReference type="SUPFAM" id="SSF159127">
    <property type="entry name" value="HupF/HypC-like"/>
    <property type="match status" value="1"/>
</dbReference>
<evidence type="ECO:0000313" key="4">
    <source>
        <dbReference type="Proteomes" id="UP000202922"/>
    </source>
</evidence>
<dbReference type="GO" id="GO:0005506">
    <property type="term" value="F:iron ion binding"/>
    <property type="evidence" value="ECO:0007669"/>
    <property type="project" value="TreeGrafter"/>
</dbReference>
<dbReference type="PRINTS" id="PR00445">
    <property type="entry name" value="HUPFHYPC"/>
</dbReference>
<dbReference type="PANTHER" id="PTHR35177:SF2">
    <property type="entry name" value="HYDROGENASE MATURATION FACTOR HYBG"/>
    <property type="match status" value="1"/>
</dbReference>
<accession>A0A238JJ24</accession>
<proteinExistence type="inferred from homology"/>
<name>A0A238JJ24_9RHOB</name>
<comment type="similarity">
    <text evidence="1">Belongs to the HupF/HypC family.</text>
</comment>
<protein>
    <submittedName>
        <fullName evidence="3">HupF/HypC family protein</fullName>
    </submittedName>
</protein>
<dbReference type="AlphaFoldDB" id="A0A238JJ24"/>
<dbReference type="Proteomes" id="UP000202922">
    <property type="component" value="Unassembled WGS sequence"/>
</dbReference>
<dbReference type="InterPro" id="IPR001109">
    <property type="entry name" value="Hydrogenase_HupF/HypC"/>
</dbReference>
<reference evidence="4" key="1">
    <citation type="submission" date="2017-05" db="EMBL/GenBank/DDBJ databases">
        <authorList>
            <person name="Rodrigo-Torres L."/>
            <person name="Arahal R. D."/>
            <person name="Lucena T."/>
        </authorList>
    </citation>
    <scope>NUCLEOTIDE SEQUENCE [LARGE SCALE GENOMIC DNA]</scope>
    <source>
        <strain evidence="4">CECT 8621</strain>
    </source>
</reference>
<keyword evidence="4" id="KW-1185">Reference proteome</keyword>
<dbReference type="EMBL" id="FXYE01000001">
    <property type="protein sequence ID" value="SMX30680.1"/>
    <property type="molecule type" value="Genomic_DNA"/>
</dbReference>
<dbReference type="NCBIfam" id="TIGR00074">
    <property type="entry name" value="hypC_hupF"/>
    <property type="match status" value="1"/>
</dbReference>
<dbReference type="Pfam" id="PF01455">
    <property type="entry name" value="HupF_HypC"/>
    <property type="match status" value="1"/>
</dbReference>
<dbReference type="OrthoDB" id="9806017at2"/>
<dbReference type="RefSeq" id="WP_093965086.1">
    <property type="nucleotide sequence ID" value="NZ_FXYE01000001.1"/>
</dbReference>
<dbReference type="InterPro" id="IPR019812">
    <property type="entry name" value="Hydgase_assmbl_chp_CS"/>
</dbReference>
<dbReference type="PANTHER" id="PTHR35177">
    <property type="entry name" value="HYDROGENASE MATURATION FACTOR HYBG"/>
    <property type="match status" value="1"/>
</dbReference>
<organism evidence="3 4">
    <name type="scientific">Actibacterium lipolyticum</name>
    <dbReference type="NCBI Taxonomy" id="1524263"/>
    <lineage>
        <taxon>Bacteria</taxon>
        <taxon>Pseudomonadati</taxon>
        <taxon>Pseudomonadota</taxon>
        <taxon>Alphaproteobacteria</taxon>
        <taxon>Rhodobacterales</taxon>
        <taxon>Roseobacteraceae</taxon>
        <taxon>Actibacterium</taxon>
    </lineage>
</organism>
<sequence length="106" mass="10751">MCVGIPMQITAINGIAAHALDGQETTLIDLSLTPDAQVGDWILTFLGSAREVISADQAAKIAAALDGLRALMAGGDLGAAFADLEETGPQLPPHLQAAADQGKTTA</sequence>
<evidence type="ECO:0000256" key="1">
    <source>
        <dbReference type="ARBA" id="ARBA00006018"/>
    </source>
</evidence>
<feature type="region of interest" description="Disordered" evidence="2">
    <location>
        <begin position="87"/>
        <end position="106"/>
    </location>
</feature>
<dbReference type="GO" id="GO:0051604">
    <property type="term" value="P:protein maturation"/>
    <property type="evidence" value="ECO:0007669"/>
    <property type="project" value="TreeGrafter"/>
</dbReference>
<dbReference type="Gene3D" id="2.30.30.140">
    <property type="match status" value="1"/>
</dbReference>